<dbReference type="PANTHER" id="PTHR30330">
    <property type="entry name" value="AGSS FAMILY TRANSPORTER, SODIUM-ALANINE"/>
    <property type="match status" value="1"/>
</dbReference>
<evidence type="ECO:0000256" key="6">
    <source>
        <dbReference type="ARBA" id="ARBA00022989"/>
    </source>
</evidence>
<dbReference type="InterPro" id="IPR001463">
    <property type="entry name" value="Na/Ala_symport"/>
</dbReference>
<protein>
    <submittedName>
        <fullName evidence="9">Alanine:cation symporter family protein</fullName>
    </submittedName>
</protein>
<name>A0ABZ1B3X6_9ACTN</name>
<evidence type="ECO:0000313" key="9">
    <source>
        <dbReference type="EMBL" id="WRL64508.1"/>
    </source>
</evidence>
<gene>
    <name evidence="9" type="ORF">U6N30_01325</name>
</gene>
<feature type="transmembrane region" description="Helical" evidence="8">
    <location>
        <begin position="20"/>
        <end position="40"/>
    </location>
</feature>
<comment type="subcellular location">
    <subcellularLocation>
        <location evidence="1">Cell membrane</location>
        <topology evidence="1">Multi-pass membrane protein</topology>
    </subcellularLocation>
</comment>
<evidence type="ECO:0000256" key="8">
    <source>
        <dbReference type="SAM" id="Phobius"/>
    </source>
</evidence>
<sequence>MAAAPDTVLAATFDEQVDSFFAPVSEVIVSIVFFAVPLDFIDEGVELPLIVVWLVIAGFFFTIYLRGFQFRAFTHAIQLIRGRYDNPKDAGEVTHFQALATAVSGTVGLGNIAGVAVAISWAGPARRSG</sequence>
<evidence type="ECO:0000313" key="10">
    <source>
        <dbReference type="Proteomes" id="UP001324287"/>
    </source>
</evidence>
<dbReference type="PANTHER" id="PTHR30330:SF3">
    <property type="entry name" value="TRANSCRIPTIONAL REGULATOR, LRP FAMILY"/>
    <property type="match status" value="1"/>
</dbReference>
<keyword evidence="10" id="KW-1185">Reference proteome</keyword>
<accession>A0ABZ1B3X6</accession>
<keyword evidence="4" id="KW-1003">Cell membrane</keyword>
<dbReference type="EMBL" id="CP141261">
    <property type="protein sequence ID" value="WRL64508.1"/>
    <property type="molecule type" value="Genomic_DNA"/>
</dbReference>
<comment type="similarity">
    <text evidence="2">Belongs to the alanine or glycine:cation symporter (AGCS) (TC 2.A.25) family.</text>
</comment>
<evidence type="ECO:0000256" key="7">
    <source>
        <dbReference type="ARBA" id="ARBA00023136"/>
    </source>
</evidence>
<organism evidence="9 10">
    <name type="scientific">Blastococcus brunescens</name>
    <dbReference type="NCBI Taxonomy" id="1564165"/>
    <lineage>
        <taxon>Bacteria</taxon>
        <taxon>Bacillati</taxon>
        <taxon>Actinomycetota</taxon>
        <taxon>Actinomycetes</taxon>
        <taxon>Geodermatophilales</taxon>
        <taxon>Geodermatophilaceae</taxon>
        <taxon>Blastococcus</taxon>
    </lineage>
</organism>
<dbReference type="Pfam" id="PF01235">
    <property type="entry name" value="Na_Ala_symp"/>
    <property type="match status" value="1"/>
</dbReference>
<evidence type="ECO:0000256" key="4">
    <source>
        <dbReference type="ARBA" id="ARBA00022475"/>
    </source>
</evidence>
<keyword evidence="3" id="KW-0813">Transport</keyword>
<evidence type="ECO:0000256" key="3">
    <source>
        <dbReference type="ARBA" id="ARBA00022448"/>
    </source>
</evidence>
<reference evidence="9 10" key="1">
    <citation type="submission" date="2023-12" db="EMBL/GenBank/DDBJ databases">
        <title>Blastococcus brunescens sp. nov., an actonobacterium isolated from sandstone collected in sahara desert.</title>
        <authorList>
            <person name="Gtari M."/>
            <person name="Ghodhbane F."/>
        </authorList>
    </citation>
    <scope>NUCLEOTIDE SEQUENCE [LARGE SCALE GENOMIC DNA]</scope>
    <source>
        <strain evidence="9 10">BMG 8361</strain>
    </source>
</reference>
<dbReference type="Proteomes" id="UP001324287">
    <property type="component" value="Chromosome"/>
</dbReference>
<feature type="transmembrane region" description="Helical" evidence="8">
    <location>
        <begin position="47"/>
        <end position="65"/>
    </location>
</feature>
<keyword evidence="7 8" id="KW-0472">Membrane</keyword>
<evidence type="ECO:0000256" key="5">
    <source>
        <dbReference type="ARBA" id="ARBA00022692"/>
    </source>
</evidence>
<evidence type="ECO:0000256" key="2">
    <source>
        <dbReference type="ARBA" id="ARBA00009261"/>
    </source>
</evidence>
<keyword evidence="6 8" id="KW-1133">Transmembrane helix</keyword>
<evidence type="ECO:0000256" key="1">
    <source>
        <dbReference type="ARBA" id="ARBA00004651"/>
    </source>
</evidence>
<proteinExistence type="inferred from homology"/>
<keyword evidence="5 8" id="KW-0812">Transmembrane</keyword>
<feature type="transmembrane region" description="Helical" evidence="8">
    <location>
        <begin position="96"/>
        <end position="122"/>
    </location>
</feature>